<proteinExistence type="inferred from homology"/>
<keyword evidence="5 11" id="KW-0547">Nucleotide-binding</keyword>
<evidence type="ECO:0000313" key="14">
    <source>
        <dbReference type="EMBL" id="CAH0555224.1"/>
    </source>
</evidence>
<dbReference type="GO" id="GO:0035556">
    <property type="term" value="P:intracellular signal transduction"/>
    <property type="evidence" value="ECO:0007669"/>
    <property type="project" value="TreeGrafter"/>
</dbReference>
<organism evidence="14 15">
    <name type="scientific">Brassicogethes aeneus</name>
    <name type="common">Rape pollen beetle</name>
    <name type="synonym">Meligethes aeneus</name>
    <dbReference type="NCBI Taxonomy" id="1431903"/>
    <lineage>
        <taxon>Eukaryota</taxon>
        <taxon>Metazoa</taxon>
        <taxon>Ecdysozoa</taxon>
        <taxon>Arthropoda</taxon>
        <taxon>Hexapoda</taxon>
        <taxon>Insecta</taxon>
        <taxon>Pterygota</taxon>
        <taxon>Neoptera</taxon>
        <taxon>Endopterygota</taxon>
        <taxon>Coleoptera</taxon>
        <taxon>Polyphaga</taxon>
        <taxon>Cucujiformia</taxon>
        <taxon>Nitidulidae</taxon>
        <taxon>Meligethinae</taxon>
        <taxon>Brassicogethes</taxon>
    </lineage>
</organism>
<evidence type="ECO:0000256" key="7">
    <source>
        <dbReference type="ARBA" id="ARBA00022840"/>
    </source>
</evidence>
<dbReference type="PANTHER" id="PTHR24342:SF12">
    <property type="entry name" value="DEATH-ASSOCIATED PROTEIN KINASE RELATED"/>
    <property type="match status" value="1"/>
</dbReference>
<dbReference type="PROSITE" id="PS00108">
    <property type="entry name" value="PROTEIN_KINASE_ST"/>
    <property type="match status" value="1"/>
</dbReference>
<dbReference type="GO" id="GO:0005524">
    <property type="term" value="F:ATP binding"/>
    <property type="evidence" value="ECO:0007669"/>
    <property type="project" value="UniProtKB-UniRule"/>
</dbReference>
<evidence type="ECO:0000259" key="13">
    <source>
        <dbReference type="PROSITE" id="PS50011"/>
    </source>
</evidence>
<dbReference type="PANTHER" id="PTHR24342">
    <property type="entry name" value="SERINE/THREONINE-PROTEIN KINASE 17"/>
    <property type="match status" value="1"/>
</dbReference>
<dbReference type="InterPro" id="IPR017441">
    <property type="entry name" value="Protein_kinase_ATP_BS"/>
</dbReference>
<sequence>MKGFTTSRDGLLKIDDDDLKTVVLKTSILAVYDVDKTPLGRGKYATVCRAVHKKTGVHYAAKFVKKRRRNQDQMKEIIHEIAVLMQCSDTSRVIRLHEVYESTTEMVLVLELAAGGELQHILDMGQCLGEAEARKAMRQILDGVAYLHKRNIAHLDLKPQNLLLAEPNSCDNIKLCDFGISKILEPGIIVREILGTVDYVAPEVLSYEPIQLSTDIWSIGVLAYVLLSGFSPFAADDKQQTFLNISKCDLSFEPEHFEGVSSAAIDFIKTALVVDPRKRPKIKDLFEHPWISLKTSIPGTLNIHATSTETSQPTPKSTPLAQRKSFACLTDGGAPTPTAKSSARTPFCCPDTVNAPPFADSAVRTYAVSSGCLCQQCGTACRHLTHAPVQKNTPHRGILC</sequence>
<dbReference type="InterPro" id="IPR011009">
    <property type="entry name" value="Kinase-like_dom_sf"/>
</dbReference>
<gene>
    <name evidence="14" type="ORF">MELIAE_LOCUS6637</name>
</gene>
<keyword evidence="15" id="KW-1185">Reference proteome</keyword>
<dbReference type="PROSITE" id="PS50011">
    <property type="entry name" value="PROTEIN_KINASE_DOM"/>
    <property type="match status" value="1"/>
</dbReference>
<reference evidence="14" key="1">
    <citation type="submission" date="2021-12" db="EMBL/GenBank/DDBJ databases">
        <authorList>
            <person name="King R."/>
        </authorList>
    </citation>
    <scope>NUCLEOTIDE SEQUENCE</scope>
</reference>
<keyword evidence="2 12" id="KW-0723">Serine/threonine-protein kinase</keyword>
<protein>
    <recommendedName>
        <fullName evidence="1">non-specific serine/threonine protein kinase</fullName>
        <ecNumber evidence="1">2.7.11.1</ecNumber>
    </recommendedName>
</protein>
<feature type="binding site" evidence="11">
    <location>
        <position position="66"/>
    </location>
    <ligand>
        <name>ATP</name>
        <dbReference type="ChEBI" id="CHEBI:30616"/>
    </ligand>
</feature>
<dbReference type="FunFam" id="1.10.510.10:FF:000571">
    <property type="entry name" value="Maternal embryonic leucine zipper kinase"/>
    <property type="match status" value="1"/>
</dbReference>
<dbReference type="InterPro" id="IPR008271">
    <property type="entry name" value="Ser/Thr_kinase_AS"/>
</dbReference>
<dbReference type="PROSITE" id="PS00107">
    <property type="entry name" value="PROTEIN_KINASE_ATP"/>
    <property type="match status" value="1"/>
</dbReference>
<dbReference type="GO" id="GO:0004674">
    <property type="term" value="F:protein serine/threonine kinase activity"/>
    <property type="evidence" value="ECO:0007669"/>
    <property type="project" value="UniProtKB-KW"/>
</dbReference>
<keyword evidence="4" id="KW-0808">Transferase</keyword>
<evidence type="ECO:0000256" key="5">
    <source>
        <dbReference type="ARBA" id="ARBA00022741"/>
    </source>
</evidence>
<keyword evidence="7 11" id="KW-0067">ATP-binding</keyword>
<dbReference type="InterPro" id="IPR000719">
    <property type="entry name" value="Prot_kinase_dom"/>
</dbReference>
<evidence type="ECO:0000256" key="10">
    <source>
        <dbReference type="ARBA" id="ARBA00060827"/>
    </source>
</evidence>
<accession>A0A9P0FGD6</accession>
<dbReference type="Pfam" id="PF00069">
    <property type="entry name" value="Pkinase"/>
    <property type="match status" value="1"/>
</dbReference>
<dbReference type="GO" id="GO:0005634">
    <property type="term" value="C:nucleus"/>
    <property type="evidence" value="ECO:0007669"/>
    <property type="project" value="TreeGrafter"/>
</dbReference>
<feature type="domain" description="Protein kinase" evidence="13">
    <location>
        <begin position="33"/>
        <end position="291"/>
    </location>
</feature>
<evidence type="ECO:0000256" key="4">
    <source>
        <dbReference type="ARBA" id="ARBA00022679"/>
    </source>
</evidence>
<evidence type="ECO:0000256" key="9">
    <source>
        <dbReference type="ARBA" id="ARBA00048679"/>
    </source>
</evidence>
<dbReference type="EC" id="2.7.11.1" evidence="1"/>
<name>A0A9P0FGD6_BRAAE</name>
<evidence type="ECO:0000313" key="15">
    <source>
        <dbReference type="Proteomes" id="UP001154078"/>
    </source>
</evidence>
<dbReference type="GO" id="GO:0043065">
    <property type="term" value="P:positive regulation of apoptotic process"/>
    <property type="evidence" value="ECO:0007669"/>
    <property type="project" value="TreeGrafter"/>
</dbReference>
<dbReference type="Gene3D" id="3.30.200.20">
    <property type="entry name" value="Phosphorylase Kinase, domain 1"/>
    <property type="match status" value="1"/>
</dbReference>
<comment type="catalytic activity">
    <reaction evidence="9">
        <text>L-seryl-[protein] + ATP = O-phospho-L-seryl-[protein] + ADP + H(+)</text>
        <dbReference type="Rhea" id="RHEA:17989"/>
        <dbReference type="Rhea" id="RHEA-COMP:9863"/>
        <dbReference type="Rhea" id="RHEA-COMP:11604"/>
        <dbReference type="ChEBI" id="CHEBI:15378"/>
        <dbReference type="ChEBI" id="CHEBI:29999"/>
        <dbReference type="ChEBI" id="CHEBI:30616"/>
        <dbReference type="ChEBI" id="CHEBI:83421"/>
        <dbReference type="ChEBI" id="CHEBI:456216"/>
        <dbReference type="EC" id="2.7.11.1"/>
    </reaction>
</comment>
<evidence type="ECO:0000256" key="6">
    <source>
        <dbReference type="ARBA" id="ARBA00022777"/>
    </source>
</evidence>
<dbReference type="AlphaFoldDB" id="A0A9P0FGD6"/>
<dbReference type="EMBL" id="OV121135">
    <property type="protein sequence ID" value="CAH0555224.1"/>
    <property type="molecule type" value="Genomic_DNA"/>
</dbReference>
<evidence type="ECO:0000256" key="12">
    <source>
        <dbReference type="RuleBase" id="RU000304"/>
    </source>
</evidence>
<evidence type="ECO:0000256" key="1">
    <source>
        <dbReference type="ARBA" id="ARBA00012513"/>
    </source>
</evidence>
<dbReference type="SMART" id="SM00220">
    <property type="entry name" value="S_TKc"/>
    <property type="match status" value="1"/>
</dbReference>
<keyword evidence="3" id="KW-0597">Phosphoprotein</keyword>
<dbReference type="Gene3D" id="1.10.510.10">
    <property type="entry name" value="Transferase(Phosphotransferase) domain 1"/>
    <property type="match status" value="1"/>
</dbReference>
<keyword evidence="6" id="KW-0418">Kinase</keyword>
<dbReference type="Proteomes" id="UP001154078">
    <property type="component" value="Chromosome 4"/>
</dbReference>
<evidence type="ECO:0000256" key="3">
    <source>
        <dbReference type="ARBA" id="ARBA00022553"/>
    </source>
</evidence>
<dbReference type="SUPFAM" id="SSF56112">
    <property type="entry name" value="Protein kinase-like (PK-like)"/>
    <property type="match status" value="1"/>
</dbReference>
<comment type="catalytic activity">
    <reaction evidence="8">
        <text>L-threonyl-[protein] + ATP = O-phospho-L-threonyl-[protein] + ADP + H(+)</text>
        <dbReference type="Rhea" id="RHEA:46608"/>
        <dbReference type="Rhea" id="RHEA-COMP:11060"/>
        <dbReference type="Rhea" id="RHEA-COMP:11605"/>
        <dbReference type="ChEBI" id="CHEBI:15378"/>
        <dbReference type="ChEBI" id="CHEBI:30013"/>
        <dbReference type="ChEBI" id="CHEBI:30616"/>
        <dbReference type="ChEBI" id="CHEBI:61977"/>
        <dbReference type="ChEBI" id="CHEBI:456216"/>
        <dbReference type="EC" id="2.7.11.1"/>
    </reaction>
</comment>
<evidence type="ECO:0000256" key="8">
    <source>
        <dbReference type="ARBA" id="ARBA00047899"/>
    </source>
</evidence>
<dbReference type="FunFam" id="3.30.200.20:FF:000175">
    <property type="entry name" value="Serine/threonine-protein kinase 17B"/>
    <property type="match status" value="1"/>
</dbReference>
<evidence type="ECO:0000256" key="11">
    <source>
        <dbReference type="PROSITE-ProRule" id="PRU10141"/>
    </source>
</evidence>
<evidence type="ECO:0000256" key="2">
    <source>
        <dbReference type="ARBA" id="ARBA00022527"/>
    </source>
</evidence>
<comment type="similarity">
    <text evidence="10">Belongs to the protein kinase superfamily. CAMK Ser/Thr protein kinase family. DAP kinase subfamily.</text>
</comment>
<dbReference type="OrthoDB" id="74764at2759"/>